<evidence type="ECO:0000313" key="3">
    <source>
        <dbReference type="EMBL" id="MBK1706459.1"/>
    </source>
</evidence>
<evidence type="ECO:0000259" key="2">
    <source>
        <dbReference type="Pfam" id="PF04069"/>
    </source>
</evidence>
<keyword evidence="1" id="KW-0812">Transmembrane</keyword>
<keyword evidence="1" id="KW-1133">Transmembrane helix</keyword>
<dbReference type="GO" id="GO:0043190">
    <property type="term" value="C:ATP-binding cassette (ABC) transporter complex"/>
    <property type="evidence" value="ECO:0007669"/>
    <property type="project" value="InterPro"/>
</dbReference>
<feature type="transmembrane region" description="Helical" evidence="1">
    <location>
        <begin position="611"/>
        <end position="631"/>
    </location>
</feature>
<accession>A0AAJ0XB36</accession>
<dbReference type="SUPFAM" id="SSF53850">
    <property type="entry name" value="Periplasmic binding protein-like II"/>
    <property type="match status" value="2"/>
</dbReference>
<organism evidence="3 4">
    <name type="scientific">Halochromatium glycolicum</name>
    <dbReference type="NCBI Taxonomy" id="85075"/>
    <lineage>
        <taxon>Bacteria</taxon>
        <taxon>Pseudomonadati</taxon>
        <taxon>Pseudomonadota</taxon>
        <taxon>Gammaproteobacteria</taxon>
        <taxon>Chromatiales</taxon>
        <taxon>Chromatiaceae</taxon>
        <taxon>Halochromatium</taxon>
    </lineage>
</organism>
<reference evidence="3" key="1">
    <citation type="submission" date="2017-08" db="EMBL/GenBank/DDBJ databases">
        <authorList>
            <person name="Imhoff J.F."/>
            <person name="Rahn T."/>
            <person name="Kuenzel S."/>
            <person name="Neulinger S.C."/>
        </authorList>
    </citation>
    <scope>NUCLEOTIDE SEQUENCE</scope>
    <source>
        <strain evidence="3">DSM 11080</strain>
    </source>
</reference>
<dbReference type="Gene3D" id="3.40.190.10">
    <property type="entry name" value="Periplasmic binding protein-like II"/>
    <property type="match status" value="2"/>
</dbReference>
<evidence type="ECO:0000256" key="1">
    <source>
        <dbReference type="SAM" id="Phobius"/>
    </source>
</evidence>
<dbReference type="EMBL" id="NRSJ01000042">
    <property type="protein sequence ID" value="MBK1706459.1"/>
    <property type="molecule type" value="Genomic_DNA"/>
</dbReference>
<protein>
    <recommendedName>
        <fullName evidence="2">ABC-type glycine betaine transport system substrate-binding domain-containing protein</fullName>
    </recommendedName>
</protein>
<dbReference type="Pfam" id="PF04069">
    <property type="entry name" value="OpuAC"/>
    <property type="match status" value="1"/>
</dbReference>
<proteinExistence type="predicted"/>
<dbReference type="GO" id="GO:0022857">
    <property type="term" value="F:transmembrane transporter activity"/>
    <property type="evidence" value="ECO:0007669"/>
    <property type="project" value="InterPro"/>
</dbReference>
<evidence type="ECO:0000313" key="4">
    <source>
        <dbReference type="Proteomes" id="UP001296776"/>
    </source>
</evidence>
<sequence length="643" mass="67210">MTGMTFISPVRQRDGARRAAGLLMLLAVFTLAGCSDIERPIRVGAKDFAEQQIAAQLLAQTFQAQGIAAEVDDTKRTGLGAIGAVWSGEIDLYLDYTGSLLGLSGEPLAGNPAVSYAAAEQAVAPFGLALGPMLGFDNDYAVLARPGSAAAANPATLSGLADAPRALRIGMTEEFRARARDGYEPLVRHYGLRAEPTLLVGSTPTGKDQLYTALLDGEIDLAIGFVTDPQITEFGLVVLADDGDFFPAYAAAPVTRAALLQRRPPVAEALTTLEDRVSTEAMRDLIAEVTTLGTDPYDAVARFLDPQLSPTTQSPLARPFSIAVGGLDAAAGQAAEVVLALRKAFPGRRIEVRRVHDPLTPLLAGEVRYALVAGPELFTLAETGGRPERGDANALVPVGFDLLHLLVRPDQASATWAAEAQLGVGPATGVTARTAAFLETGVEAAQARLVTNEATGLAAFRAQASQVRDGELDGLLIMAESGHPLIDELLTSGLRLAPIDNWRTSGNRLAFPFLQPVTLPAGSYPGQKQPLRTLGSQVVLAAARPDPADAIGVVGPGSAAIGQNLPVAAGTVARIREALDVDVRLDPSLPAALVAFQPPPERRDGIGISPVGSLANLAVIIALVVLIRLYLRHPAQPSSTNGR</sequence>
<dbReference type="AlphaFoldDB" id="A0AAJ0XB36"/>
<dbReference type="InterPro" id="IPR007210">
    <property type="entry name" value="ABC_Gly_betaine_transp_sub-bd"/>
</dbReference>
<feature type="domain" description="ABC-type glycine betaine transport system substrate-binding" evidence="2">
    <location>
        <begin position="40"/>
        <end position="304"/>
    </location>
</feature>
<keyword evidence="1" id="KW-0472">Membrane</keyword>
<reference evidence="3" key="2">
    <citation type="journal article" date="2020" name="Microorganisms">
        <title>Osmotic Adaptation and Compatible Solute Biosynthesis of Phototrophic Bacteria as Revealed from Genome Analyses.</title>
        <authorList>
            <person name="Imhoff J.F."/>
            <person name="Rahn T."/>
            <person name="Kunzel S."/>
            <person name="Keller A."/>
            <person name="Neulinger S.C."/>
        </authorList>
    </citation>
    <scope>NUCLEOTIDE SEQUENCE</scope>
    <source>
        <strain evidence="3">DSM 11080</strain>
    </source>
</reference>
<comment type="caution">
    <text evidence="3">The sequence shown here is derived from an EMBL/GenBank/DDBJ whole genome shotgun (WGS) entry which is preliminary data.</text>
</comment>
<dbReference type="Proteomes" id="UP001296776">
    <property type="component" value="Unassembled WGS sequence"/>
</dbReference>
<keyword evidence="4" id="KW-1185">Reference proteome</keyword>
<name>A0AAJ0XB36_9GAMM</name>
<dbReference type="Gene3D" id="3.40.190.120">
    <property type="entry name" value="Osmoprotection protein (prox), domain 2"/>
    <property type="match status" value="1"/>
</dbReference>
<gene>
    <name evidence="3" type="ORF">CKO40_18370</name>
</gene>